<dbReference type="PANTHER" id="PTHR47332">
    <property type="entry name" value="SET DOMAIN-CONTAINING PROTEIN 5"/>
    <property type="match status" value="1"/>
</dbReference>
<dbReference type="CDD" id="cd20071">
    <property type="entry name" value="SET_SMYD"/>
    <property type="match status" value="1"/>
</dbReference>
<reference evidence="4" key="2">
    <citation type="submission" date="2023-06" db="EMBL/GenBank/DDBJ databases">
        <authorList>
            <consortium name="Lawrence Berkeley National Laboratory"/>
            <person name="Haridas S."/>
            <person name="Hensen N."/>
            <person name="Bonometti L."/>
            <person name="Westerberg I."/>
            <person name="Brannstrom I.O."/>
            <person name="Guillou S."/>
            <person name="Cros-Aarteil S."/>
            <person name="Calhoun S."/>
            <person name="Kuo A."/>
            <person name="Mondo S."/>
            <person name="Pangilinan J."/>
            <person name="Riley R."/>
            <person name="Labutti K."/>
            <person name="Andreopoulos B."/>
            <person name="Lipzen A."/>
            <person name="Chen C."/>
            <person name="Yanf M."/>
            <person name="Daum C."/>
            <person name="Ng V."/>
            <person name="Clum A."/>
            <person name="Steindorff A."/>
            <person name="Ohm R."/>
            <person name="Martin F."/>
            <person name="Silar P."/>
            <person name="Natvig D."/>
            <person name="Lalanne C."/>
            <person name="Gautier V."/>
            <person name="Ament-Velasquez S.L."/>
            <person name="Kruys A."/>
            <person name="Hutchinson M.I."/>
            <person name="Powell A.J."/>
            <person name="Barry K."/>
            <person name="Miller A.N."/>
            <person name="Grigoriev I.V."/>
            <person name="Debuchy R."/>
            <person name="Gladieux P."/>
            <person name="Thoren M.H."/>
            <person name="Johannesson H."/>
        </authorList>
    </citation>
    <scope>NUCLEOTIDE SEQUENCE</scope>
    <source>
        <strain evidence="4">CBS 314.62</strain>
    </source>
</reference>
<dbReference type="AlphaFoldDB" id="A0AAE0X6U0"/>
<keyword evidence="2" id="KW-0732">Signal</keyword>
<feature type="chain" id="PRO_5042267944" description="SET domain-containing protein" evidence="2">
    <location>
        <begin position="20"/>
        <end position="404"/>
    </location>
</feature>
<dbReference type="PANTHER" id="PTHR47332:SF6">
    <property type="entry name" value="SET DOMAIN-CONTAINING PROTEIN"/>
    <property type="match status" value="1"/>
</dbReference>
<evidence type="ECO:0000313" key="4">
    <source>
        <dbReference type="EMBL" id="KAK3687156.1"/>
    </source>
</evidence>
<dbReference type="PROSITE" id="PS50280">
    <property type="entry name" value="SET"/>
    <property type="match status" value="1"/>
</dbReference>
<dbReference type="EMBL" id="JAULSO010000002">
    <property type="protein sequence ID" value="KAK3687156.1"/>
    <property type="molecule type" value="Genomic_DNA"/>
</dbReference>
<name>A0AAE0X6U0_9PEZI</name>
<dbReference type="InterPro" id="IPR053185">
    <property type="entry name" value="SET_domain_protein"/>
</dbReference>
<evidence type="ECO:0000256" key="2">
    <source>
        <dbReference type="SAM" id="SignalP"/>
    </source>
</evidence>
<dbReference type="Pfam" id="PF00856">
    <property type="entry name" value="SET"/>
    <property type="match status" value="1"/>
</dbReference>
<feature type="signal peptide" evidence="2">
    <location>
        <begin position="1"/>
        <end position="19"/>
    </location>
</feature>
<protein>
    <recommendedName>
        <fullName evidence="3">SET domain-containing protein</fullName>
    </recommendedName>
</protein>
<keyword evidence="5" id="KW-1185">Reference proteome</keyword>
<accession>A0AAE0X6U0</accession>
<proteinExistence type="predicted"/>
<evidence type="ECO:0000259" key="3">
    <source>
        <dbReference type="PROSITE" id="PS50280"/>
    </source>
</evidence>
<dbReference type="InterPro" id="IPR001214">
    <property type="entry name" value="SET_dom"/>
</dbReference>
<organism evidence="4 5">
    <name type="scientific">Podospora appendiculata</name>
    <dbReference type="NCBI Taxonomy" id="314037"/>
    <lineage>
        <taxon>Eukaryota</taxon>
        <taxon>Fungi</taxon>
        <taxon>Dikarya</taxon>
        <taxon>Ascomycota</taxon>
        <taxon>Pezizomycotina</taxon>
        <taxon>Sordariomycetes</taxon>
        <taxon>Sordariomycetidae</taxon>
        <taxon>Sordariales</taxon>
        <taxon>Podosporaceae</taxon>
        <taxon>Podospora</taxon>
    </lineage>
</organism>
<dbReference type="Gene3D" id="2.170.270.10">
    <property type="entry name" value="SET domain"/>
    <property type="match status" value="1"/>
</dbReference>
<gene>
    <name evidence="4" type="ORF">B0T22DRAFT_422423</name>
</gene>
<dbReference type="InterPro" id="IPR011990">
    <property type="entry name" value="TPR-like_helical_dom_sf"/>
</dbReference>
<sequence length="404" mass="44779">MSSSYAKVLIFCALAISQAKVLPAPSIPGPSRGQCPNKPAGKFEGGQKSSPLPGLLGIIPDIESHSVFPWTFPPKCPGLETDNSTSSTLHCIFTSAEFRNGHGLSLITSTTTASNLVGLDAFDDRPMPQAAERRATWGPAYEIVEIGGKGKGLVASRTIRRGEIILVDFPAILIATSFLANTKPHHRRRLIKQAISQLPEETRRRFYALSRGPEKYEVDAIVGVNSNSVMLGDNDLHVGVFTEAARINHDCQPNAAYRFSQRRLTMEIVAYHTIEAGEEITMSCDERRKHLKENWGFDCACSLCHADQLESILDARKNGYFQDAISIAGDWLQFSEWERVPPLLPEYHETLAELYFLNGDIVNATRYGRMALDGWVKFGSVDDDSLERARGFMRFLTARAEKST</sequence>
<feature type="region of interest" description="Disordered" evidence="1">
    <location>
        <begin position="26"/>
        <end position="49"/>
    </location>
</feature>
<evidence type="ECO:0000313" key="5">
    <source>
        <dbReference type="Proteomes" id="UP001270362"/>
    </source>
</evidence>
<comment type="caution">
    <text evidence="4">The sequence shown here is derived from an EMBL/GenBank/DDBJ whole genome shotgun (WGS) entry which is preliminary data.</text>
</comment>
<dbReference type="Gene3D" id="1.25.40.10">
    <property type="entry name" value="Tetratricopeptide repeat domain"/>
    <property type="match status" value="1"/>
</dbReference>
<dbReference type="SUPFAM" id="SSF82199">
    <property type="entry name" value="SET domain"/>
    <property type="match status" value="1"/>
</dbReference>
<reference evidence="4" key="1">
    <citation type="journal article" date="2023" name="Mol. Phylogenet. Evol.">
        <title>Genome-scale phylogeny and comparative genomics of the fungal order Sordariales.</title>
        <authorList>
            <person name="Hensen N."/>
            <person name="Bonometti L."/>
            <person name="Westerberg I."/>
            <person name="Brannstrom I.O."/>
            <person name="Guillou S."/>
            <person name="Cros-Aarteil S."/>
            <person name="Calhoun S."/>
            <person name="Haridas S."/>
            <person name="Kuo A."/>
            <person name="Mondo S."/>
            <person name="Pangilinan J."/>
            <person name="Riley R."/>
            <person name="LaButti K."/>
            <person name="Andreopoulos B."/>
            <person name="Lipzen A."/>
            <person name="Chen C."/>
            <person name="Yan M."/>
            <person name="Daum C."/>
            <person name="Ng V."/>
            <person name="Clum A."/>
            <person name="Steindorff A."/>
            <person name="Ohm R.A."/>
            <person name="Martin F."/>
            <person name="Silar P."/>
            <person name="Natvig D.O."/>
            <person name="Lalanne C."/>
            <person name="Gautier V."/>
            <person name="Ament-Velasquez S.L."/>
            <person name="Kruys A."/>
            <person name="Hutchinson M.I."/>
            <person name="Powell A.J."/>
            <person name="Barry K."/>
            <person name="Miller A.N."/>
            <person name="Grigoriev I.V."/>
            <person name="Debuchy R."/>
            <person name="Gladieux P."/>
            <person name="Hiltunen Thoren M."/>
            <person name="Johannesson H."/>
        </authorList>
    </citation>
    <scope>NUCLEOTIDE SEQUENCE</scope>
    <source>
        <strain evidence="4">CBS 314.62</strain>
    </source>
</reference>
<dbReference type="InterPro" id="IPR046341">
    <property type="entry name" value="SET_dom_sf"/>
</dbReference>
<feature type="domain" description="SET" evidence="3">
    <location>
        <begin position="139"/>
        <end position="285"/>
    </location>
</feature>
<dbReference type="Proteomes" id="UP001270362">
    <property type="component" value="Unassembled WGS sequence"/>
</dbReference>
<dbReference type="SMART" id="SM00317">
    <property type="entry name" value="SET"/>
    <property type="match status" value="1"/>
</dbReference>
<evidence type="ECO:0000256" key="1">
    <source>
        <dbReference type="SAM" id="MobiDB-lite"/>
    </source>
</evidence>